<dbReference type="SUPFAM" id="SSF55811">
    <property type="entry name" value="Nudix"/>
    <property type="match status" value="1"/>
</dbReference>
<dbReference type="InterPro" id="IPR015797">
    <property type="entry name" value="NUDIX_hydrolase-like_dom_sf"/>
</dbReference>
<dbReference type="Gene3D" id="1.10.10.10">
    <property type="entry name" value="Winged helix-like DNA-binding domain superfamily/Winged helix DNA-binding domain"/>
    <property type="match status" value="1"/>
</dbReference>
<dbReference type="EMBL" id="JAUJEB010000003">
    <property type="protein sequence ID" value="MDN5213393.1"/>
    <property type="molecule type" value="Genomic_DNA"/>
</dbReference>
<evidence type="ECO:0000313" key="2">
    <source>
        <dbReference type="EMBL" id="MDN5213393.1"/>
    </source>
</evidence>
<dbReference type="PROSITE" id="PS51462">
    <property type="entry name" value="NUDIX"/>
    <property type="match status" value="1"/>
</dbReference>
<dbReference type="Proteomes" id="UP001172083">
    <property type="component" value="Unassembled WGS sequence"/>
</dbReference>
<dbReference type="PANTHER" id="PTHR43736">
    <property type="entry name" value="ADP-RIBOSE PYROPHOSPHATASE"/>
    <property type="match status" value="1"/>
</dbReference>
<comment type="caution">
    <text evidence="2">The sequence shown here is derived from an EMBL/GenBank/DDBJ whole genome shotgun (WGS) entry which is preliminary data.</text>
</comment>
<gene>
    <name evidence="2" type="ORF">QQ020_15085</name>
</gene>
<proteinExistence type="predicted"/>
<dbReference type="SUPFAM" id="SSF46785">
    <property type="entry name" value="Winged helix' DNA-binding domain"/>
    <property type="match status" value="1"/>
</dbReference>
<dbReference type="PANTHER" id="PTHR43736:SF4">
    <property type="entry name" value="SLR1690 PROTEIN"/>
    <property type="match status" value="1"/>
</dbReference>
<dbReference type="InterPro" id="IPR036390">
    <property type="entry name" value="WH_DNA-bd_sf"/>
</dbReference>
<dbReference type="InterPro" id="IPR036388">
    <property type="entry name" value="WH-like_DNA-bd_sf"/>
</dbReference>
<sequence>MELSNTSVTPGSYECTMTVDCAIFGFQSNKLKLLLVRRSTDPFKNEWLLPGGIMNDGQTLEESVNKVLFNLTGIDNTHQEQVKCYSALERHPVKRVVTVCFYALIKPENHPVIAKNYVSEVKWFSLDGLPKMAIDHNQLASDALLKLRDNLKQKLIFGELLAKKFTLKELQDLYESILNEKLDRRNFRKKIKQMDLLLETKEKKAGVKGGPNLYMIKE</sequence>
<dbReference type="Pfam" id="PF00293">
    <property type="entry name" value="NUDIX"/>
    <property type="match status" value="1"/>
</dbReference>
<dbReference type="CDD" id="cd18873">
    <property type="entry name" value="NUDIX_NadM_like"/>
    <property type="match status" value="1"/>
</dbReference>
<name>A0ABT8LAT0_9BACT</name>
<dbReference type="Pfam" id="PF21906">
    <property type="entry name" value="WHD_NrtR"/>
    <property type="match status" value="1"/>
</dbReference>
<organism evidence="2 3">
    <name type="scientific">Agaribacillus aureus</name>
    <dbReference type="NCBI Taxonomy" id="3051825"/>
    <lineage>
        <taxon>Bacteria</taxon>
        <taxon>Pseudomonadati</taxon>
        <taxon>Bacteroidota</taxon>
        <taxon>Cytophagia</taxon>
        <taxon>Cytophagales</taxon>
        <taxon>Splendidivirgaceae</taxon>
        <taxon>Agaribacillus</taxon>
    </lineage>
</organism>
<dbReference type="InterPro" id="IPR000086">
    <property type="entry name" value="NUDIX_hydrolase_dom"/>
</dbReference>
<protein>
    <submittedName>
        <fullName evidence="2">NUDIX domain-containing protein</fullName>
    </submittedName>
</protein>
<evidence type="ECO:0000259" key="1">
    <source>
        <dbReference type="PROSITE" id="PS51462"/>
    </source>
</evidence>
<feature type="domain" description="Nudix hydrolase" evidence="1">
    <location>
        <begin position="16"/>
        <end position="146"/>
    </location>
</feature>
<dbReference type="InterPro" id="IPR054105">
    <property type="entry name" value="WHD_NrtR"/>
</dbReference>
<evidence type="ECO:0000313" key="3">
    <source>
        <dbReference type="Proteomes" id="UP001172083"/>
    </source>
</evidence>
<accession>A0ABT8LAT0</accession>
<reference evidence="2" key="1">
    <citation type="submission" date="2023-06" db="EMBL/GenBank/DDBJ databases">
        <title>Genomic of Agaribacillus aureum.</title>
        <authorList>
            <person name="Wang G."/>
        </authorList>
    </citation>
    <scope>NUCLEOTIDE SEQUENCE</scope>
    <source>
        <strain evidence="2">BMA12</strain>
    </source>
</reference>
<dbReference type="RefSeq" id="WP_346758733.1">
    <property type="nucleotide sequence ID" value="NZ_JAUJEB010000003.1"/>
</dbReference>
<keyword evidence="3" id="KW-1185">Reference proteome</keyword>
<dbReference type="Gene3D" id="3.90.79.10">
    <property type="entry name" value="Nucleoside Triphosphate Pyrophosphohydrolase"/>
    <property type="match status" value="1"/>
</dbReference>